<name>A0A6N7Q6J6_9BACT</name>
<dbReference type="EMBL" id="WJIE01000011">
    <property type="protein sequence ID" value="MRG96501.1"/>
    <property type="molecule type" value="Genomic_DNA"/>
</dbReference>
<reference evidence="2 3" key="1">
    <citation type="submission" date="2019-10" db="EMBL/GenBank/DDBJ databases">
        <title>A soil myxobacterium in the family Polyangiaceae.</title>
        <authorList>
            <person name="Li Y."/>
            <person name="Wang J."/>
        </authorList>
    </citation>
    <scope>NUCLEOTIDE SEQUENCE [LARGE SCALE GENOMIC DNA]</scope>
    <source>
        <strain evidence="2 3">DSM 14734</strain>
    </source>
</reference>
<keyword evidence="3" id="KW-1185">Reference proteome</keyword>
<evidence type="ECO:0000313" key="3">
    <source>
        <dbReference type="Proteomes" id="UP000440224"/>
    </source>
</evidence>
<protein>
    <submittedName>
        <fullName evidence="2">Uncharacterized protein</fullName>
    </submittedName>
</protein>
<sequence length="245" mass="28352">MRRFERAPEPPSFDDEIRGPGKAWLEANPDAKPKSFPAHWTLCLGDLTSAFDDLCAYSVMWTSRPTVDHYLSKSSREGRALTYEWSNYRRADLEMNQAKGTWDRRILDPFEVQDDWFEILLPTLELIVVDERIPLHRRDDALFTLRTLGLGDGDDILAARLAWYEPFTEGMVDLQYISKKAPLIARAVRKRLAELNPAAFDDEQTHFRSFLDGDCTLKILRKTAPRLAETIDAALRRPDERAKRR</sequence>
<dbReference type="Proteomes" id="UP000440224">
    <property type="component" value="Unassembled WGS sequence"/>
</dbReference>
<dbReference type="AlphaFoldDB" id="A0A6N7Q6J6"/>
<proteinExistence type="predicted"/>
<organism evidence="2 3">
    <name type="scientific">Polyangium spumosum</name>
    <dbReference type="NCBI Taxonomy" id="889282"/>
    <lineage>
        <taxon>Bacteria</taxon>
        <taxon>Pseudomonadati</taxon>
        <taxon>Myxococcota</taxon>
        <taxon>Polyangia</taxon>
        <taxon>Polyangiales</taxon>
        <taxon>Polyangiaceae</taxon>
        <taxon>Polyangium</taxon>
    </lineage>
</organism>
<gene>
    <name evidence="2" type="ORF">GF068_31940</name>
</gene>
<feature type="region of interest" description="Disordered" evidence="1">
    <location>
        <begin position="1"/>
        <end position="20"/>
    </location>
</feature>
<comment type="caution">
    <text evidence="2">The sequence shown here is derived from an EMBL/GenBank/DDBJ whole genome shotgun (WGS) entry which is preliminary data.</text>
</comment>
<dbReference type="OrthoDB" id="9797348at2"/>
<evidence type="ECO:0000313" key="2">
    <source>
        <dbReference type="EMBL" id="MRG96501.1"/>
    </source>
</evidence>
<accession>A0A6N7Q6J6</accession>
<evidence type="ECO:0000256" key="1">
    <source>
        <dbReference type="SAM" id="MobiDB-lite"/>
    </source>
</evidence>